<evidence type="ECO:0000313" key="4">
    <source>
        <dbReference type="EMBL" id="GEU85618.1"/>
    </source>
</evidence>
<accession>A0A6L2NHB4</accession>
<evidence type="ECO:0000259" key="3">
    <source>
        <dbReference type="PROSITE" id="PS50102"/>
    </source>
</evidence>
<dbReference type="InterPro" id="IPR012677">
    <property type="entry name" value="Nucleotide-bd_a/b_plait_sf"/>
</dbReference>
<evidence type="ECO:0000256" key="2">
    <source>
        <dbReference type="PROSITE-ProRule" id="PRU00176"/>
    </source>
</evidence>
<sequence length="247" mass="28309">MSNHSGTNQGSGEVSCCCTKWIGNMTLQLIKKKRVFAWTTDHHRRQVLIAKLVGAARIYKKSMVVIPRRPVVRTFLAIMLMYLDVNSSWTKTLFHSTKKSKKSVTKKSKGFAFVHFASVDQAMRALSELNDGVEVRGKLIKISKSQNNKMLFLGNITWSKEEVLQELVQYGIEHIEMIRVPEDIAYNKKVKVGDTKRLAKDWNEEKVKEIFEKYGEIVNIDLHQSSKPKHKDFGFAVKVNPPRVSLM</sequence>
<name>A0A6L2NHB4_TANCI</name>
<dbReference type="GO" id="GO:0003723">
    <property type="term" value="F:RNA binding"/>
    <property type="evidence" value="ECO:0007669"/>
    <property type="project" value="UniProtKB-UniRule"/>
</dbReference>
<gene>
    <name evidence="4" type="ORF">Tci_057596</name>
</gene>
<dbReference type="InterPro" id="IPR035979">
    <property type="entry name" value="RBD_domain_sf"/>
</dbReference>
<evidence type="ECO:0000256" key="1">
    <source>
        <dbReference type="ARBA" id="ARBA00022884"/>
    </source>
</evidence>
<dbReference type="Gene3D" id="3.30.70.330">
    <property type="match status" value="2"/>
</dbReference>
<dbReference type="AlphaFoldDB" id="A0A6L2NHB4"/>
<proteinExistence type="predicted"/>
<protein>
    <submittedName>
        <fullName evidence="4">Nucleotide-binding, alpha-beta plait</fullName>
    </submittedName>
</protein>
<dbReference type="SUPFAM" id="SSF54928">
    <property type="entry name" value="RNA-binding domain, RBD"/>
    <property type="match status" value="2"/>
</dbReference>
<reference evidence="4" key="1">
    <citation type="journal article" date="2019" name="Sci. Rep.">
        <title>Draft genome of Tanacetum cinerariifolium, the natural source of mosquito coil.</title>
        <authorList>
            <person name="Yamashiro T."/>
            <person name="Shiraishi A."/>
            <person name="Satake H."/>
            <person name="Nakayama K."/>
        </authorList>
    </citation>
    <scope>NUCLEOTIDE SEQUENCE</scope>
</reference>
<dbReference type="Pfam" id="PF00076">
    <property type="entry name" value="RRM_1"/>
    <property type="match status" value="2"/>
</dbReference>
<feature type="domain" description="RRM" evidence="3">
    <location>
        <begin position="73"/>
        <end position="147"/>
    </location>
</feature>
<comment type="caution">
    <text evidence="4">The sequence shown here is derived from an EMBL/GenBank/DDBJ whole genome shotgun (WGS) entry which is preliminary data.</text>
</comment>
<dbReference type="EMBL" id="BKCJ010009144">
    <property type="protein sequence ID" value="GEU85618.1"/>
    <property type="molecule type" value="Genomic_DNA"/>
</dbReference>
<dbReference type="PROSITE" id="PS50102">
    <property type="entry name" value="RRM"/>
    <property type="match status" value="1"/>
</dbReference>
<dbReference type="InterPro" id="IPR000504">
    <property type="entry name" value="RRM_dom"/>
</dbReference>
<organism evidence="4">
    <name type="scientific">Tanacetum cinerariifolium</name>
    <name type="common">Dalmatian daisy</name>
    <name type="synonym">Chrysanthemum cinerariifolium</name>
    <dbReference type="NCBI Taxonomy" id="118510"/>
    <lineage>
        <taxon>Eukaryota</taxon>
        <taxon>Viridiplantae</taxon>
        <taxon>Streptophyta</taxon>
        <taxon>Embryophyta</taxon>
        <taxon>Tracheophyta</taxon>
        <taxon>Spermatophyta</taxon>
        <taxon>Magnoliopsida</taxon>
        <taxon>eudicotyledons</taxon>
        <taxon>Gunneridae</taxon>
        <taxon>Pentapetalae</taxon>
        <taxon>asterids</taxon>
        <taxon>campanulids</taxon>
        <taxon>Asterales</taxon>
        <taxon>Asteraceae</taxon>
        <taxon>Asteroideae</taxon>
        <taxon>Anthemideae</taxon>
        <taxon>Anthemidinae</taxon>
        <taxon>Tanacetum</taxon>
    </lineage>
</organism>
<dbReference type="CDD" id="cd00590">
    <property type="entry name" value="RRM_SF"/>
    <property type="match status" value="2"/>
</dbReference>
<keyword evidence="1 2" id="KW-0694">RNA-binding</keyword>
<dbReference type="PANTHER" id="PTHR21245">
    <property type="entry name" value="HETEROGENEOUS NUCLEAR RIBONUCLEOPROTEIN"/>
    <property type="match status" value="1"/>
</dbReference>